<dbReference type="RefSeq" id="XP_028483354.1">
    <property type="nucleotide sequence ID" value="XM_028629133.1"/>
</dbReference>
<proteinExistence type="predicted"/>
<dbReference type="VEuPathDB" id="FungiDB:C8Q69DRAFT_446487"/>
<gene>
    <name evidence="1" type="ORF">C8Q69DRAFT_446487</name>
</gene>
<name>A0A443HPJ9_BYSSP</name>
<sequence>MNGRGTQNQLRVLRGALGLSAAKQIVCCCGTGTSPKPAQAPVGLLEAQRFSLGSQVPPGTVSVRLAGAVPHGGLAVDPRETRRARERFCPAAFILVERVHPDRVGVTRDMRAKVRFWSLGWFSCVVAGIPCLVCSNVRHAAENGDVDCVLAYLPEYLADIAEKWRCAVMCRLRSWSVDHSAAVNPGHLAGHRSLLLVGGNSADWWDPCAGLQGLVVYSLLEVWSIPMKLSAIAIISLR</sequence>
<comment type="caution">
    <text evidence="1">The sequence shown here is derived from an EMBL/GenBank/DDBJ whole genome shotgun (WGS) entry which is preliminary data.</text>
</comment>
<organism evidence="1 2">
    <name type="scientific">Byssochlamys spectabilis</name>
    <name type="common">Paecilomyces variotii</name>
    <dbReference type="NCBI Taxonomy" id="264951"/>
    <lineage>
        <taxon>Eukaryota</taxon>
        <taxon>Fungi</taxon>
        <taxon>Dikarya</taxon>
        <taxon>Ascomycota</taxon>
        <taxon>Pezizomycotina</taxon>
        <taxon>Eurotiomycetes</taxon>
        <taxon>Eurotiomycetidae</taxon>
        <taxon>Eurotiales</taxon>
        <taxon>Thermoascaceae</taxon>
        <taxon>Paecilomyces</taxon>
    </lineage>
</organism>
<keyword evidence="2" id="KW-1185">Reference proteome</keyword>
<protein>
    <submittedName>
        <fullName evidence="1">Uncharacterized protein</fullName>
    </submittedName>
</protein>
<reference evidence="1 2" key="1">
    <citation type="journal article" date="2018" name="Front. Microbiol.">
        <title>Genomic and genetic insights into a cosmopolitan fungus, Paecilomyces variotii (Eurotiales).</title>
        <authorList>
            <person name="Urquhart A.S."/>
            <person name="Mondo S.J."/>
            <person name="Makela M.R."/>
            <person name="Hane J.K."/>
            <person name="Wiebenga A."/>
            <person name="He G."/>
            <person name="Mihaltcheva S."/>
            <person name="Pangilinan J."/>
            <person name="Lipzen A."/>
            <person name="Barry K."/>
            <person name="de Vries R.P."/>
            <person name="Grigoriev I.V."/>
            <person name="Idnurm A."/>
        </authorList>
    </citation>
    <scope>NUCLEOTIDE SEQUENCE [LARGE SCALE GENOMIC DNA]</scope>
    <source>
        <strain evidence="1 2">CBS 101075</strain>
    </source>
</reference>
<dbReference type="GeneID" id="39598410"/>
<accession>A0A443HPJ9</accession>
<dbReference type="EMBL" id="RCNU01000009">
    <property type="protein sequence ID" value="RWQ93709.1"/>
    <property type="molecule type" value="Genomic_DNA"/>
</dbReference>
<evidence type="ECO:0000313" key="2">
    <source>
        <dbReference type="Proteomes" id="UP000283841"/>
    </source>
</evidence>
<dbReference type="AlphaFoldDB" id="A0A443HPJ9"/>
<evidence type="ECO:0000313" key="1">
    <source>
        <dbReference type="EMBL" id="RWQ93709.1"/>
    </source>
</evidence>
<dbReference type="Proteomes" id="UP000283841">
    <property type="component" value="Unassembled WGS sequence"/>
</dbReference>